<name>A0ABP9QRD0_9PSEU</name>
<keyword evidence="2" id="KW-1185">Reference proteome</keyword>
<organism evidence="1 2">
    <name type="scientific">Pseudonocardia eucalypti</name>
    <dbReference type="NCBI Taxonomy" id="648755"/>
    <lineage>
        <taxon>Bacteria</taxon>
        <taxon>Bacillati</taxon>
        <taxon>Actinomycetota</taxon>
        <taxon>Actinomycetes</taxon>
        <taxon>Pseudonocardiales</taxon>
        <taxon>Pseudonocardiaceae</taxon>
        <taxon>Pseudonocardia</taxon>
    </lineage>
</organism>
<accession>A0ABP9QRD0</accession>
<dbReference type="Proteomes" id="UP001428817">
    <property type="component" value="Unassembled WGS sequence"/>
</dbReference>
<reference evidence="2" key="1">
    <citation type="journal article" date="2019" name="Int. J. Syst. Evol. Microbiol.">
        <title>The Global Catalogue of Microorganisms (GCM) 10K type strain sequencing project: providing services to taxonomists for standard genome sequencing and annotation.</title>
        <authorList>
            <consortium name="The Broad Institute Genomics Platform"/>
            <consortium name="The Broad Institute Genome Sequencing Center for Infectious Disease"/>
            <person name="Wu L."/>
            <person name="Ma J."/>
        </authorList>
    </citation>
    <scope>NUCLEOTIDE SEQUENCE [LARGE SCALE GENOMIC DNA]</scope>
    <source>
        <strain evidence="2">JCM 18303</strain>
    </source>
</reference>
<gene>
    <name evidence="1" type="ORF">GCM10023321_57320</name>
</gene>
<evidence type="ECO:0000313" key="1">
    <source>
        <dbReference type="EMBL" id="GAA5166257.1"/>
    </source>
</evidence>
<evidence type="ECO:0000313" key="2">
    <source>
        <dbReference type="Proteomes" id="UP001428817"/>
    </source>
</evidence>
<comment type="caution">
    <text evidence="1">The sequence shown here is derived from an EMBL/GenBank/DDBJ whole genome shotgun (WGS) entry which is preliminary data.</text>
</comment>
<proteinExistence type="predicted"/>
<protein>
    <submittedName>
        <fullName evidence="1">Uncharacterized protein</fullName>
    </submittedName>
</protein>
<dbReference type="EMBL" id="BAABJP010000032">
    <property type="protein sequence ID" value="GAA5166257.1"/>
    <property type="molecule type" value="Genomic_DNA"/>
</dbReference>
<sequence length="228" mass="23911">MLELVSTLPGGYWTDRPGGVPSTVAALVVAVNDATSDAQRPALMPLAPWLASVPVTDAAQTARVVAVSASRAALPLAGAGVVDRLRVEASAAARTVSRGGVAGWWLRRSRRRSAARAVRLAVEVVRGAGGDRGLRDLLVGSLDAWRLVGGLAPVPLLDRPAEDCAAELAVRCELRAHPGSDSASLYCTAVLDSWPDWLRDRWVSQKTGKARADFVDVCAIGTRSTAVS</sequence>